<dbReference type="SMART" id="SM00717">
    <property type="entry name" value="SANT"/>
    <property type="match status" value="1"/>
</dbReference>
<name>A0A1Y1W3E4_9FUNG</name>
<evidence type="ECO:0008006" key="6">
    <source>
        <dbReference type="Google" id="ProtNLM"/>
    </source>
</evidence>
<evidence type="ECO:0000313" key="4">
    <source>
        <dbReference type="EMBL" id="ORX67815.1"/>
    </source>
</evidence>
<dbReference type="SUPFAM" id="SSF102712">
    <property type="entry name" value="JAB1/MPN domain"/>
    <property type="match status" value="1"/>
</dbReference>
<accession>A0A1Y1W3E4</accession>
<dbReference type="Proteomes" id="UP000193922">
    <property type="component" value="Unassembled WGS sequence"/>
</dbReference>
<dbReference type="InterPro" id="IPR000555">
    <property type="entry name" value="JAMM/MPN+_dom"/>
</dbReference>
<gene>
    <name evidence="4" type="ORF">DL89DRAFT_275455</name>
</gene>
<dbReference type="AlphaFoldDB" id="A0A1Y1W3E4"/>
<dbReference type="PANTHER" id="PTHR10410">
    <property type="entry name" value="EUKARYOTIC TRANSLATION INITIATION FACTOR 3 -RELATED"/>
    <property type="match status" value="1"/>
</dbReference>
<dbReference type="Pfam" id="PF01398">
    <property type="entry name" value="JAB"/>
    <property type="match status" value="1"/>
</dbReference>
<evidence type="ECO:0000313" key="5">
    <source>
        <dbReference type="Proteomes" id="UP000193922"/>
    </source>
</evidence>
<comment type="caution">
    <text evidence="4">The sequence shown here is derived from an EMBL/GenBank/DDBJ whole genome shotgun (WGS) entry which is preliminary data.</text>
</comment>
<dbReference type="InterPro" id="IPR037518">
    <property type="entry name" value="MPN"/>
</dbReference>
<dbReference type="GeneID" id="63805958"/>
<protein>
    <recommendedName>
        <fullName evidence="6">Myb-like, SWIRM and MPN domain-containing protein 1</fullName>
    </recommendedName>
</protein>
<dbReference type="InterPro" id="IPR050242">
    <property type="entry name" value="JAMM_MPN+_peptidase_M67A"/>
</dbReference>
<evidence type="ECO:0000259" key="2">
    <source>
        <dbReference type="PROSITE" id="PS50249"/>
    </source>
</evidence>
<dbReference type="OrthoDB" id="118550at2759"/>
<dbReference type="PROSITE" id="PS50249">
    <property type="entry name" value="MPN"/>
    <property type="match status" value="1"/>
</dbReference>
<dbReference type="SMART" id="SM00232">
    <property type="entry name" value="JAB_MPN"/>
    <property type="match status" value="1"/>
</dbReference>
<reference evidence="4 5" key="1">
    <citation type="submission" date="2016-07" db="EMBL/GenBank/DDBJ databases">
        <title>Pervasive Adenine N6-methylation of Active Genes in Fungi.</title>
        <authorList>
            <consortium name="DOE Joint Genome Institute"/>
            <person name="Mondo S.J."/>
            <person name="Dannebaum R.O."/>
            <person name="Kuo R.C."/>
            <person name="Labutti K."/>
            <person name="Haridas S."/>
            <person name="Kuo A."/>
            <person name="Salamov A."/>
            <person name="Ahrendt S.R."/>
            <person name="Lipzen A."/>
            <person name="Sullivan W."/>
            <person name="Andreopoulos W.B."/>
            <person name="Clum A."/>
            <person name="Lindquist E."/>
            <person name="Daum C."/>
            <person name="Ramamoorthy G.K."/>
            <person name="Gryganskyi A."/>
            <person name="Culley D."/>
            <person name="Magnuson J.K."/>
            <person name="James T.Y."/>
            <person name="O'Malley M.A."/>
            <person name="Stajich J.E."/>
            <person name="Spatafora J.W."/>
            <person name="Visel A."/>
            <person name="Grigoriev I.V."/>
        </authorList>
    </citation>
    <scope>NUCLEOTIDE SEQUENCE [LARGE SCALE GENOMIC DNA]</scope>
    <source>
        <strain evidence="4 5">ATCC 12442</strain>
    </source>
</reference>
<feature type="domain" description="HTH myb-type" evidence="3">
    <location>
        <begin position="123"/>
        <end position="168"/>
    </location>
</feature>
<feature type="region of interest" description="Disordered" evidence="1">
    <location>
        <begin position="51"/>
        <end position="122"/>
    </location>
</feature>
<proteinExistence type="predicted"/>
<dbReference type="InterPro" id="IPR017930">
    <property type="entry name" value="Myb_dom"/>
</dbReference>
<dbReference type="Gene3D" id="3.40.140.10">
    <property type="entry name" value="Cytidine Deaminase, domain 2"/>
    <property type="match status" value="1"/>
</dbReference>
<dbReference type="Pfam" id="PF00249">
    <property type="entry name" value="Myb_DNA-binding"/>
    <property type="match status" value="1"/>
</dbReference>
<dbReference type="STRING" id="61395.A0A1Y1W3E4"/>
<feature type="compositionally biased region" description="Basic residues" evidence="1">
    <location>
        <begin position="71"/>
        <end position="83"/>
    </location>
</feature>
<feature type="compositionally biased region" description="Basic and acidic residues" evidence="1">
    <location>
        <begin position="224"/>
        <end position="239"/>
    </location>
</feature>
<feature type="domain" description="MPN" evidence="2">
    <location>
        <begin position="310"/>
        <end position="447"/>
    </location>
</feature>
<dbReference type="InterPro" id="IPR001005">
    <property type="entry name" value="SANT/Myb"/>
</dbReference>
<dbReference type="SUPFAM" id="SSF46689">
    <property type="entry name" value="Homeodomain-like"/>
    <property type="match status" value="1"/>
</dbReference>
<evidence type="ECO:0000259" key="3">
    <source>
        <dbReference type="PROSITE" id="PS51294"/>
    </source>
</evidence>
<dbReference type="Gene3D" id="1.10.10.60">
    <property type="entry name" value="Homeodomain-like"/>
    <property type="match status" value="1"/>
</dbReference>
<feature type="region of interest" description="Disordered" evidence="1">
    <location>
        <begin position="210"/>
        <end position="266"/>
    </location>
</feature>
<dbReference type="RefSeq" id="XP_040741661.1">
    <property type="nucleotide sequence ID" value="XM_040889310.1"/>
</dbReference>
<keyword evidence="5" id="KW-1185">Reference proteome</keyword>
<evidence type="ECO:0000256" key="1">
    <source>
        <dbReference type="SAM" id="MobiDB-lite"/>
    </source>
</evidence>
<organism evidence="4 5">
    <name type="scientific">Linderina pennispora</name>
    <dbReference type="NCBI Taxonomy" id="61395"/>
    <lineage>
        <taxon>Eukaryota</taxon>
        <taxon>Fungi</taxon>
        <taxon>Fungi incertae sedis</taxon>
        <taxon>Zoopagomycota</taxon>
        <taxon>Kickxellomycotina</taxon>
        <taxon>Kickxellomycetes</taxon>
        <taxon>Kickxellales</taxon>
        <taxon>Kickxellaceae</taxon>
        <taxon>Linderina</taxon>
    </lineage>
</organism>
<dbReference type="GO" id="GO:0008237">
    <property type="term" value="F:metallopeptidase activity"/>
    <property type="evidence" value="ECO:0007669"/>
    <property type="project" value="InterPro"/>
</dbReference>
<sequence>MEVAENSNGRQISAQEEADLSSALIAKLLAEDGGGQYMGYYDDYGNAGAYGDFDEGVTGSEADDDWDPNSKKRKTPKGAKKTKPVLDSPMSSSESDDDEARRPASKRQRKPSSQEARRACGYTDEEEAKFCEGLELFGRDWSKISGHVVTRDPKSIRSHAQKYLIKLFRDKVPLPAKVLESGEGYTLSGRPLDPNSAAARPYLQRVMELDPVVPKPPKTPKTAKRPENDESKETKETKELAVNGGEQVATNASKESTAADAPAQATAIARQNHTRTTTSLHYHDPHQMVRCTPFPGAPLSSTPGCQPFKLIVHSNAKLQMDFHAHLMMSEVIGLLGGQWNSHDKVLTVVRAFPCKAMESEDAHTNVEMDPGEQLAVTQQINGNGLRVVGWYHSHPTFRPDPSIIDIENQTAMMAARIQPFVGAIVGPYDPEMPGPVSAFNWFYVSHTALDRGLPKRLVLEVENDQQLPEADQQALWTLMRESGELHHRAVLEEAWRPLSYRDAVAEDGGVAVAPHAVVGCPS</sequence>
<dbReference type="EMBL" id="MCFD01000011">
    <property type="protein sequence ID" value="ORX67815.1"/>
    <property type="molecule type" value="Genomic_DNA"/>
</dbReference>
<dbReference type="InterPro" id="IPR009057">
    <property type="entry name" value="Homeodomain-like_sf"/>
</dbReference>
<dbReference type="PROSITE" id="PS51294">
    <property type="entry name" value="HTH_MYB"/>
    <property type="match status" value="1"/>
</dbReference>
<dbReference type="CDD" id="cd00167">
    <property type="entry name" value="SANT"/>
    <property type="match status" value="1"/>
</dbReference>